<organism evidence="1 2">
    <name type="scientific">Roseibium aggregatum (strain ATCC 25650 / DSM 13394 / JCM 20685 / NBRC 16684 / NCIMB 2208 / IAM 12614 / B1)</name>
    <name type="common">Stappia aggregata</name>
    <dbReference type="NCBI Taxonomy" id="384765"/>
    <lineage>
        <taxon>Bacteria</taxon>
        <taxon>Pseudomonadati</taxon>
        <taxon>Pseudomonadota</taxon>
        <taxon>Alphaproteobacteria</taxon>
        <taxon>Hyphomicrobiales</taxon>
        <taxon>Stappiaceae</taxon>
        <taxon>Roseibium</taxon>
    </lineage>
</organism>
<protein>
    <submittedName>
        <fullName evidence="1">Uncharacterized protein</fullName>
    </submittedName>
</protein>
<dbReference type="EMBL" id="AAUW01000004">
    <property type="protein sequence ID" value="EAV44982.1"/>
    <property type="molecule type" value="Genomic_DNA"/>
</dbReference>
<reference evidence="1 2" key="1">
    <citation type="submission" date="2006-05" db="EMBL/GenBank/DDBJ databases">
        <authorList>
            <person name="King G."/>
            <person name="Ferriera S."/>
            <person name="Johnson J."/>
            <person name="Kravitz S."/>
            <person name="Beeson K."/>
            <person name="Sutton G."/>
            <person name="Rogers Y.-H."/>
            <person name="Friedman R."/>
            <person name="Frazier M."/>
            <person name="Venter J.C."/>
        </authorList>
    </citation>
    <scope>NUCLEOTIDE SEQUENCE [LARGE SCALE GENOMIC DNA]</scope>
    <source>
        <strain evidence="2">ATCC 25650 / DSM 13394 / JCM 20685 / NBRC 16684 / NCIMB 2208 / IAM 12614 / B1</strain>
    </source>
</reference>
<evidence type="ECO:0000313" key="2">
    <source>
        <dbReference type="Proteomes" id="UP000004848"/>
    </source>
</evidence>
<gene>
    <name evidence="1" type="ORF">SIAM614_13243</name>
</gene>
<comment type="caution">
    <text evidence="1">The sequence shown here is derived from an EMBL/GenBank/DDBJ whole genome shotgun (WGS) entry which is preliminary data.</text>
</comment>
<accession>A0NQC4</accession>
<sequence length="56" mass="6710">MFWNITIQSFKKFVMHVKALSYSSEVRTVRAVQPLDTFVTERVLFPESRRLQDKFT</sequence>
<dbReference type="Proteomes" id="UP000004848">
    <property type="component" value="Unassembled WGS sequence"/>
</dbReference>
<proteinExistence type="predicted"/>
<name>A0NQC4_ROSAI</name>
<dbReference type="AlphaFoldDB" id="A0NQC4"/>
<evidence type="ECO:0000313" key="1">
    <source>
        <dbReference type="EMBL" id="EAV44982.1"/>
    </source>
</evidence>